<reference evidence="1" key="2">
    <citation type="journal article" date="2015" name="Fish Shellfish Immunol.">
        <title>Early steps in the European eel (Anguilla anguilla)-Vibrio vulnificus interaction in the gills: Role of the RtxA13 toxin.</title>
        <authorList>
            <person name="Callol A."/>
            <person name="Pajuelo D."/>
            <person name="Ebbesson L."/>
            <person name="Teles M."/>
            <person name="MacKenzie S."/>
            <person name="Amaro C."/>
        </authorList>
    </citation>
    <scope>NUCLEOTIDE SEQUENCE</scope>
</reference>
<dbReference type="EMBL" id="GBXM01003298">
    <property type="protein sequence ID" value="JAI05280.1"/>
    <property type="molecule type" value="Transcribed_RNA"/>
</dbReference>
<sequence>MLCKKSCVSCSG</sequence>
<organism evidence="1">
    <name type="scientific">Anguilla anguilla</name>
    <name type="common">European freshwater eel</name>
    <name type="synonym">Muraena anguilla</name>
    <dbReference type="NCBI Taxonomy" id="7936"/>
    <lineage>
        <taxon>Eukaryota</taxon>
        <taxon>Metazoa</taxon>
        <taxon>Chordata</taxon>
        <taxon>Craniata</taxon>
        <taxon>Vertebrata</taxon>
        <taxon>Euteleostomi</taxon>
        <taxon>Actinopterygii</taxon>
        <taxon>Neopterygii</taxon>
        <taxon>Teleostei</taxon>
        <taxon>Anguilliformes</taxon>
        <taxon>Anguillidae</taxon>
        <taxon>Anguilla</taxon>
    </lineage>
</organism>
<reference evidence="1" key="1">
    <citation type="submission" date="2014-11" db="EMBL/GenBank/DDBJ databases">
        <authorList>
            <person name="Amaro Gonzalez C."/>
        </authorList>
    </citation>
    <scope>NUCLEOTIDE SEQUENCE</scope>
</reference>
<accession>A0A0E9XRM8</accession>
<name>A0A0E9XRM8_ANGAN</name>
<proteinExistence type="predicted"/>
<protein>
    <submittedName>
        <fullName evidence="1">Uncharacterized protein</fullName>
    </submittedName>
</protein>
<evidence type="ECO:0000313" key="1">
    <source>
        <dbReference type="EMBL" id="JAI05280.1"/>
    </source>
</evidence>